<name>A0A3L0VY76_ECOLX</name>
<keyword evidence="1" id="KW-0436">Ligase</keyword>
<dbReference type="Gene3D" id="2.10.290.10">
    <property type="entry name" value="YfgJ-like"/>
    <property type="match status" value="1"/>
</dbReference>
<proteinExistence type="predicted"/>
<reference evidence="1" key="1">
    <citation type="submission" date="2018-10" db="EMBL/GenBank/DDBJ databases">
        <authorList>
            <consortium name="NARMS: The National Antimicrobial Resistance Monitoring System"/>
        </authorList>
    </citation>
    <scope>NUCLEOTIDE SEQUENCE [LARGE SCALE GENOMIC DNA]</scope>
    <source>
        <strain evidence="1">CVM N17EC0388</strain>
    </source>
</reference>
<dbReference type="SUPFAM" id="SSF161187">
    <property type="entry name" value="YfgJ-like"/>
    <property type="match status" value="1"/>
</dbReference>
<sequence length="77" mass="8501">MNSLICPACNTALDSRSREVSCSQCQARYRVRALCPACQQELERLKACGAVDYFCNHCNCLVSKRSVIFEATPAAQP</sequence>
<dbReference type="InterPro" id="IPR010807">
    <property type="entry name" value="YfgJ-like"/>
</dbReference>
<evidence type="ECO:0000313" key="1">
    <source>
        <dbReference type="EMBL" id="MHO04880.1"/>
    </source>
</evidence>
<dbReference type="GO" id="GO:0016874">
    <property type="term" value="F:ligase activity"/>
    <property type="evidence" value="ECO:0007669"/>
    <property type="project" value="UniProtKB-KW"/>
</dbReference>
<dbReference type="AlphaFoldDB" id="A0A3L0VY76"/>
<gene>
    <name evidence="1" type="ORF">D9F05_10905</name>
</gene>
<accession>A0A3L0VY76</accession>
<dbReference type="EMBL" id="RNRV01000016">
    <property type="protein sequence ID" value="MHO04880.1"/>
    <property type="molecule type" value="Genomic_DNA"/>
</dbReference>
<comment type="caution">
    <text evidence="1">The sequence shown here is derived from an EMBL/GenBank/DDBJ whole genome shotgun (WGS) entry which is preliminary data.</text>
</comment>
<dbReference type="InterPro" id="IPR029037">
    <property type="entry name" value="DUF1407/YfgJ-like_sf"/>
</dbReference>
<dbReference type="Pfam" id="PF07191">
    <property type="entry name" value="Zn_ribbon_6"/>
    <property type="match status" value="1"/>
</dbReference>
<protein>
    <submittedName>
        <fullName evidence="1">Ubiquitin--protein ligase</fullName>
    </submittedName>
</protein>
<organism evidence="1">
    <name type="scientific">Escherichia coli</name>
    <dbReference type="NCBI Taxonomy" id="562"/>
    <lineage>
        <taxon>Bacteria</taxon>
        <taxon>Pseudomonadati</taxon>
        <taxon>Pseudomonadota</taxon>
        <taxon>Gammaproteobacteria</taxon>
        <taxon>Enterobacterales</taxon>
        <taxon>Enterobacteriaceae</taxon>
        <taxon>Escherichia</taxon>
    </lineage>
</organism>